<evidence type="ECO:0000313" key="1">
    <source>
        <dbReference type="EnsemblPlants" id="MELO3C018329.2.1"/>
    </source>
</evidence>
<dbReference type="AlphaFoldDB" id="A0A9I9DH61"/>
<sequence>MAFPSSETPLARMSTVLHQSNFFYAVKGQHWNRLFAEAIHADVRSTSKLWYDRHRLRASGLINLIQLRRSFPRRLFQDIGENPLPDVVCALG</sequence>
<proteinExistence type="predicted"/>
<protein>
    <submittedName>
        <fullName evidence="1">Uncharacterized protein</fullName>
    </submittedName>
</protein>
<organism evidence="1">
    <name type="scientific">Cucumis melo</name>
    <name type="common">Muskmelon</name>
    <dbReference type="NCBI Taxonomy" id="3656"/>
    <lineage>
        <taxon>Eukaryota</taxon>
        <taxon>Viridiplantae</taxon>
        <taxon>Streptophyta</taxon>
        <taxon>Embryophyta</taxon>
        <taxon>Tracheophyta</taxon>
        <taxon>Spermatophyta</taxon>
        <taxon>Magnoliopsida</taxon>
        <taxon>eudicotyledons</taxon>
        <taxon>Gunneridae</taxon>
        <taxon>Pentapetalae</taxon>
        <taxon>rosids</taxon>
        <taxon>fabids</taxon>
        <taxon>Cucurbitales</taxon>
        <taxon>Cucurbitaceae</taxon>
        <taxon>Benincaseae</taxon>
        <taxon>Cucumis</taxon>
    </lineage>
</organism>
<reference evidence="1" key="1">
    <citation type="submission" date="2023-03" db="UniProtKB">
        <authorList>
            <consortium name="EnsemblPlants"/>
        </authorList>
    </citation>
    <scope>IDENTIFICATION</scope>
</reference>
<name>A0A9I9DH61_CUCME</name>
<accession>A0A9I9DH61</accession>
<dbReference type="Gramene" id="MELO3C018329.2.1">
    <property type="protein sequence ID" value="MELO3C018329.2.1"/>
    <property type="gene ID" value="MELO3C018329.2"/>
</dbReference>
<dbReference type="EnsemblPlants" id="MELO3C018329.2.1">
    <property type="protein sequence ID" value="MELO3C018329.2.1"/>
    <property type="gene ID" value="MELO3C018329.2"/>
</dbReference>